<comment type="similarity">
    <text evidence="2">Belongs to the glycosyltransferase 4 family. MraY subfamily.</text>
</comment>
<proteinExistence type="inferred from homology"/>
<name>A0A381PTC6_9ZZZZ</name>
<organism evidence="8">
    <name type="scientific">marine metagenome</name>
    <dbReference type="NCBI Taxonomy" id="408172"/>
    <lineage>
        <taxon>unclassified sequences</taxon>
        <taxon>metagenomes</taxon>
        <taxon>ecological metagenomes</taxon>
    </lineage>
</organism>
<feature type="transmembrane region" description="Helical" evidence="7">
    <location>
        <begin position="168"/>
        <end position="190"/>
    </location>
</feature>
<dbReference type="PROSITE" id="PS01347">
    <property type="entry name" value="MRAY_1"/>
    <property type="match status" value="1"/>
</dbReference>
<evidence type="ECO:0008006" key="9">
    <source>
        <dbReference type="Google" id="ProtNLM"/>
    </source>
</evidence>
<dbReference type="InterPro" id="IPR003524">
    <property type="entry name" value="PNAcMuramoyl-5peptid_Trfase"/>
</dbReference>
<keyword evidence="4 7" id="KW-0812">Transmembrane</keyword>
<dbReference type="PANTHER" id="PTHR22926">
    <property type="entry name" value="PHOSPHO-N-ACETYLMURAMOYL-PENTAPEPTIDE-TRANSFERASE"/>
    <property type="match status" value="1"/>
</dbReference>
<evidence type="ECO:0000313" key="8">
    <source>
        <dbReference type="EMBL" id="SUZ70301.1"/>
    </source>
</evidence>
<evidence type="ECO:0000256" key="5">
    <source>
        <dbReference type="ARBA" id="ARBA00022989"/>
    </source>
</evidence>
<dbReference type="InterPro" id="IPR018480">
    <property type="entry name" value="PNAcMuramoyl-5peptid_Trfase_CS"/>
</dbReference>
<feature type="transmembrane region" description="Helical" evidence="7">
    <location>
        <begin position="91"/>
        <end position="109"/>
    </location>
</feature>
<dbReference type="NCBIfam" id="TIGR00445">
    <property type="entry name" value="mraY"/>
    <property type="match status" value="1"/>
</dbReference>
<comment type="subcellular location">
    <subcellularLocation>
        <location evidence="1">Membrane</location>
        <topology evidence="1">Multi-pass membrane protein</topology>
    </subcellularLocation>
</comment>
<keyword evidence="5 7" id="KW-1133">Transmembrane helix</keyword>
<protein>
    <recommendedName>
        <fullName evidence="9">Phospho-N-acetylmuramoyl-pentapeptide-transferase</fullName>
    </recommendedName>
</protein>
<dbReference type="AlphaFoldDB" id="A0A381PTC6"/>
<dbReference type="InterPro" id="IPR000715">
    <property type="entry name" value="Glycosyl_transferase_4"/>
</dbReference>
<feature type="transmembrane region" description="Helical" evidence="7">
    <location>
        <begin position="341"/>
        <end position="360"/>
    </location>
</feature>
<reference evidence="8" key="1">
    <citation type="submission" date="2018-05" db="EMBL/GenBank/DDBJ databases">
        <authorList>
            <person name="Lanie J.A."/>
            <person name="Ng W.-L."/>
            <person name="Kazmierczak K.M."/>
            <person name="Andrzejewski T.M."/>
            <person name="Davidsen T.M."/>
            <person name="Wayne K.J."/>
            <person name="Tettelin H."/>
            <person name="Glass J.I."/>
            <person name="Rusch D."/>
            <person name="Podicherti R."/>
            <person name="Tsui H.-C.T."/>
            <person name="Winkler M.E."/>
        </authorList>
    </citation>
    <scope>NUCLEOTIDE SEQUENCE</scope>
</reference>
<evidence type="ECO:0000256" key="6">
    <source>
        <dbReference type="ARBA" id="ARBA00023136"/>
    </source>
</evidence>
<dbReference type="GO" id="GO:0071555">
    <property type="term" value="P:cell wall organization"/>
    <property type="evidence" value="ECO:0007669"/>
    <property type="project" value="TreeGrafter"/>
</dbReference>
<evidence type="ECO:0000256" key="2">
    <source>
        <dbReference type="ARBA" id="ARBA00005583"/>
    </source>
</evidence>
<feature type="transmembrane region" description="Helical" evidence="7">
    <location>
        <begin position="61"/>
        <end position="85"/>
    </location>
</feature>
<sequence length="363" mass="39535">MPNLSDVNFVFNVFRYITFRAAGAVVTALMIAFVLGPIVIRRLQRAKVGQIVREVGPESHWSKAGTPTMGGVIIIMSTVLSTLLWAELTNWYTVIALVALIWMGMIGFLDDYLKVVQGKTRGLVARYKMIGQWSFGLALGAFLVFNQISPHASTATAVPFFSDVQARFAVWSFILFTGVVVSGSSNAVNLTDGLDGLAAGLSAIAAVTLGIFAYIAGRFDMSEYLGFFYLPGAGELMIFAVALAGSAIGFLWYNAYPAQVFMGDTGSLALGGALGVMAILLKAEFLLVIVGGVFVMETLSVIIQRVCFVYTRLRFGEGRRVFRMAPIHHHFEALGWPEAKVVIRFWIIGILFAMLAISTLKIR</sequence>
<feature type="transmembrane region" description="Helical" evidence="7">
    <location>
        <begin position="268"/>
        <end position="295"/>
    </location>
</feature>
<evidence type="ECO:0000256" key="1">
    <source>
        <dbReference type="ARBA" id="ARBA00004141"/>
    </source>
</evidence>
<gene>
    <name evidence="8" type="ORF">METZ01_LOCUS23155</name>
</gene>
<dbReference type="Pfam" id="PF10555">
    <property type="entry name" value="MraY_sig1"/>
    <property type="match status" value="1"/>
</dbReference>
<dbReference type="GO" id="GO:0044038">
    <property type="term" value="P:cell wall macromolecule biosynthetic process"/>
    <property type="evidence" value="ECO:0007669"/>
    <property type="project" value="TreeGrafter"/>
</dbReference>
<dbReference type="CDD" id="cd06852">
    <property type="entry name" value="GT_MraY"/>
    <property type="match status" value="1"/>
</dbReference>
<feature type="transmembrane region" description="Helical" evidence="7">
    <location>
        <begin position="236"/>
        <end position="256"/>
    </location>
</feature>
<accession>A0A381PTC6</accession>
<feature type="transmembrane region" description="Helical" evidence="7">
    <location>
        <begin position="130"/>
        <end position="148"/>
    </location>
</feature>
<evidence type="ECO:0000256" key="7">
    <source>
        <dbReference type="SAM" id="Phobius"/>
    </source>
</evidence>
<feature type="transmembrane region" description="Helical" evidence="7">
    <location>
        <begin position="20"/>
        <end position="40"/>
    </location>
</feature>
<dbReference type="Pfam" id="PF00953">
    <property type="entry name" value="Glycos_transf_4"/>
    <property type="match status" value="1"/>
</dbReference>
<dbReference type="PROSITE" id="PS01348">
    <property type="entry name" value="MRAY_2"/>
    <property type="match status" value="1"/>
</dbReference>
<dbReference type="GO" id="GO:0008963">
    <property type="term" value="F:phospho-N-acetylmuramoyl-pentapeptide-transferase activity"/>
    <property type="evidence" value="ECO:0007669"/>
    <property type="project" value="InterPro"/>
</dbReference>
<feature type="transmembrane region" description="Helical" evidence="7">
    <location>
        <begin position="197"/>
        <end position="216"/>
    </location>
</feature>
<dbReference type="EMBL" id="UINC01001086">
    <property type="protein sequence ID" value="SUZ70301.1"/>
    <property type="molecule type" value="Genomic_DNA"/>
</dbReference>
<evidence type="ECO:0000256" key="4">
    <source>
        <dbReference type="ARBA" id="ARBA00022692"/>
    </source>
</evidence>
<dbReference type="HAMAP" id="MF_00038">
    <property type="entry name" value="MraY"/>
    <property type="match status" value="1"/>
</dbReference>
<keyword evidence="6 7" id="KW-0472">Membrane</keyword>
<dbReference type="GO" id="GO:0005886">
    <property type="term" value="C:plasma membrane"/>
    <property type="evidence" value="ECO:0007669"/>
    <property type="project" value="TreeGrafter"/>
</dbReference>
<evidence type="ECO:0000256" key="3">
    <source>
        <dbReference type="ARBA" id="ARBA00022679"/>
    </source>
</evidence>
<dbReference type="PANTHER" id="PTHR22926:SF5">
    <property type="entry name" value="PHOSPHO-N-ACETYLMURAMOYL-PENTAPEPTIDE-TRANSFERASE HOMOLOG"/>
    <property type="match status" value="1"/>
</dbReference>
<keyword evidence="3" id="KW-0808">Transferase</keyword>